<dbReference type="AlphaFoldDB" id="A0A1G7LH57"/>
<dbReference type="OrthoDB" id="7282816at2"/>
<accession>A0A1G7LH57</accession>
<reference evidence="2 5" key="2">
    <citation type="submission" date="2019-12" db="EMBL/GenBank/DDBJ databases">
        <authorList>
            <person name="Zheng J."/>
        </authorList>
    </citation>
    <scope>NUCLEOTIDE SEQUENCE [LARGE SCALE GENOMIC DNA]</scope>
    <source>
        <strain evidence="2 5">DSM 27347</strain>
    </source>
</reference>
<name>A0A1G7LH57_9SPHN</name>
<evidence type="ECO:0000313" key="3">
    <source>
        <dbReference type="EMBL" id="SDF48808.1"/>
    </source>
</evidence>
<proteinExistence type="predicted"/>
<dbReference type="EMBL" id="WSUT01000005">
    <property type="protein sequence ID" value="MWC43335.1"/>
    <property type="molecule type" value="Genomic_DNA"/>
</dbReference>
<organism evidence="3 4">
    <name type="scientific">Sphingomonas carotinifaciens</name>
    <dbReference type="NCBI Taxonomy" id="1166323"/>
    <lineage>
        <taxon>Bacteria</taxon>
        <taxon>Pseudomonadati</taxon>
        <taxon>Pseudomonadota</taxon>
        <taxon>Alphaproteobacteria</taxon>
        <taxon>Sphingomonadales</taxon>
        <taxon>Sphingomonadaceae</taxon>
        <taxon>Sphingomonas</taxon>
    </lineage>
</organism>
<evidence type="ECO:0008006" key="6">
    <source>
        <dbReference type="Google" id="ProtNLM"/>
    </source>
</evidence>
<dbReference type="EMBL" id="FNBI01000003">
    <property type="protein sequence ID" value="SDF48808.1"/>
    <property type="molecule type" value="Genomic_DNA"/>
</dbReference>
<evidence type="ECO:0000313" key="5">
    <source>
        <dbReference type="Proteomes" id="UP000436801"/>
    </source>
</evidence>
<sequence>MSKRTEPPAAGDFDPVPVRPRVDGWTPERQTGFIEALAATGNVEAAAKAVGMGTTSAYMLRARPDAASFREAWGIALDCAVQRLADAALDRAINGVATPIFYKGEQIGERRHFDEKLTMFILRLRDPKRFGKWREDRVPSFHQDGAAMLLQVAMNRVENDAHDMEAGVTPPRHKPLPELRLITLEQEEAVTILRGEHLAAIQRRREYERCYAAD</sequence>
<protein>
    <recommendedName>
        <fullName evidence="6">Terminase small subunit</fullName>
    </recommendedName>
</protein>
<dbReference type="RefSeq" id="WP_149682346.1">
    <property type="nucleotide sequence ID" value="NZ_FNBI01000003.1"/>
</dbReference>
<feature type="region of interest" description="Disordered" evidence="1">
    <location>
        <begin position="1"/>
        <end position="22"/>
    </location>
</feature>
<evidence type="ECO:0000313" key="4">
    <source>
        <dbReference type="Proteomes" id="UP000323502"/>
    </source>
</evidence>
<evidence type="ECO:0000256" key="1">
    <source>
        <dbReference type="SAM" id="MobiDB-lite"/>
    </source>
</evidence>
<keyword evidence="4" id="KW-1185">Reference proteome</keyword>
<gene>
    <name evidence="2" type="ORF">GQR91_06655</name>
    <name evidence="3" type="ORF">SAMN05216557_103494</name>
</gene>
<dbReference type="Proteomes" id="UP000323502">
    <property type="component" value="Unassembled WGS sequence"/>
</dbReference>
<evidence type="ECO:0000313" key="2">
    <source>
        <dbReference type="EMBL" id="MWC43335.1"/>
    </source>
</evidence>
<reference evidence="3 4" key="1">
    <citation type="submission" date="2016-10" db="EMBL/GenBank/DDBJ databases">
        <authorList>
            <person name="Varghese N."/>
            <person name="Submissions S."/>
        </authorList>
    </citation>
    <scope>NUCLEOTIDE SEQUENCE [LARGE SCALE GENOMIC DNA]</scope>
    <source>
        <strain evidence="3 4">S7-754</strain>
    </source>
</reference>
<dbReference type="Proteomes" id="UP000436801">
    <property type="component" value="Unassembled WGS sequence"/>
</dbReference>